<dbReference type="InterPro" id="IPR002725">
    <property type="entry name" value="YgjP-like_metallopeptidase"/>
</dbReference>
<dbReference type="EMBL" id="QXJK01000001">
    <property type="protein sequence ID" value="RIX36960.1"/>
    <property type="molecule type" value="Genomic_DNA"/>
</dbReference>
<evidence type="ECO:0000259" key="1">
    <source>
        <dbReference type="Pfam" id="PF01863"/>
    </source>
</evidence>
<proteinExistence type="predicted"/>
<dbReference type="CDD" id="cd07344">
    <property type="entry name" value="M48_yhfN_like"/>
    <property type="match status" value="1"/>
</dbReference>
<protein>
    <submittedName>
        <fullName evidence="2">M48 family peptidase</fullName>
    </submittedName>
</protein>
<accession>A0A418QAB6</accession>
<dbReference type="Gene3D" id="3.30.2010.10">
    <property type="entry name" value="Metalloproteases ('zincins'), catalytic domain"/>
    <property type="match status" value="1"/>
</dbReference>
<dbReference type="PANTHER" id="PTHR30399:SF1">
    <property type="entry name" value="UTP PYROPHOSPHATASE"/>
    <property type="match status" value="1"/>
</dbReference>
<feature type="domain" description="YgjP-like metallopeptidase" evidence="1">
    <location>
        <begin position="105"/>
        <end position="175"/>
    </location>
</feature>
<comment type="caution">
    <text evidence="2">The sequence shown here is derived from an EMBL/GenBank/DDBJ whole genome shotgun (WGS) entry which is preliminary data.</text>
</comment>
<keyword evidence="3" id="KW-1185">Reference proteome</keyword>
<dbReference type="Proteomes" id="UP000285278">
    <property type="component" value="Unassembled WGS sequence"/>
</dbReference>
<dbReference type="AlphaFoldDB" id="A0A418QAB6"/>
<organism evidence="2 3">
    <name type="scientific">Corynebacterium falsenii</name>
    <dbReference type="NCBI Taxonomy" id="108486"/>
    <lineage>
        <taxon>Bacteria</taxon>
        <taxon>Bacillati</taxon>
        <taxon>Actinomycetota</taxon>
        <taxon>Actinomycetes</taxon>
        <taxon>Mycobacteriales</taxon>
        <taxon>Corynebacteriaceae</taxon>
        <taxon>Corynebacterium</taxon>
    </lineage>
</organism>
<name>A0A418QAB6_9CORY</name>
<evidence type="ECO:0000313" key="2">
    <source>
        <dbReference type="EMBL" id="RIX36960.1"/>
    </source>
</evidence>
<dbReference type="STRING" id="1451189.CFAL_08795"/>
<evidence type="ECO:0000313" key="3">
    <source>
        <dbReference type="Proteomes" id="UP000285278"/>
    </source>
</evidence>
<gene>
    <name evidence="2" type="ORF">D3M95_00475</name>
</gene>
<dbReference type="InterPro" id="IPR053136">
    <property type="entry name" value="UTP_pyrophosphatase-like"/>
</dbReference>
<sequence>MNLDTLASQVSRRLGEQVDLDVRLSARRKKTVSVRQEGETYVVLAPKAMSQDHLAELAVDMIERLRKRNGKARGAAAGDNEDLRKRAEFLNRRYLQSKATVGEVVWVTNMTTRWASCTPSTSKIRVSHRLQLVPEYVLDSVLIHELVHTFIPDHGKEFRSWEAKAPDLQRAQGYLEAYRRWGFDRGN</sequence>
<dbReference type="PANTHER" id="PTHR30399">
    <property type="entry name" value="UNCHARACTERIZED PROTEIN YGJP"/>
    <property type="match status" value="1"/>
</dbReference>
<dbReference type="Pfam" id="PF01863">
    <property type="entry name" value="YgjP-like"/>
    <property type="match status" value="1"/>
</dbReference>
<reference evidence="2 3" key="1">
    <citation type="submission" date="2018-09" db="EMBL/GenBank/DDBJ databases">
        <title>Optimization and identification of Corynebacterium falsenii FN1-14 from fish paste.</title>
        <authorList>
            <person name="Daroonpunt R."/>
            <person name="Tanasupawat S."/>
        </authorList>
    </citation>
    <scope>NUCLEOTIDE SEQUENCE [LARGE SCALE GENOMIC DNA]</scope>
    <source>
        <strain evidence="2 3">FN1-14</strain>
    </source>
</reference>
<dbReference type="OrthoDB" id="9811177at2"/>